<dbReference type="EMBL" id="FNCO01000021">
    <property type="protein sequence ID" value="SDJ10043.1"/>
    <property type="molecule type" value="Genomic_DNA"/>
</dbReference>
<dbReference type="Proteomes" id="UP000182894">
    <property type="component" value="Unassembled WGS sequence"/>
</dbReference>
<organism evidence="1 2">
    <name type="scientific">Pseudomonas abietaniphila</name>
    <dbReference type="NCBI Taxonomy" id="89065"/>
    <lineage>
        <taxon>Bacteria</taxon>
        <taxon>Pseudomonadati</taxon>
        <taxon>Pseudomonadota</taxon>
        <taxon>Gammaproteobacteria</taxon>
        <taxon>Pseudomonadales</taxon>
        <taxon>Pseudomonadaceae</taxon>
        <taxon>Pseudomonas</taxon>
    </lineage>
</organism>
<dbReference type="STRING" id="89065.SAMN05216605_121112"/>
<keyword evidence="2" id="KW-1185">Reference proteome</keyword>
<reference evidence="2" key="1">
    <citation type="submission" date="2016-10" db="EMBL/GenBank/DDBJ databases">
        <authorList>
            <person name="Varghese N."/>
            <person name="Submissions S."/>
        </authorList>
    </citation>
    <scope>NUCLEOTIDE SEQUENCE [LARGE SCALE GENOMIC DNA]</scope>
    <source>
        <strain evidence="2">ATCC 700689</strain>
    </source>
</reference>
<proteinExistence type="predicted"/>
<protein>
    <submittedName>
        <fullName evidence="1">Uncharacterized protein</fullName>
    </submittedName>
</protein>
<evidence type="ECO:0000313" key="1">
    <source>
        <dbReference type="EMBL" id="SDJ10043.1"/>
    </source>
</evidence>
<evidence type="ECO:0000313" key="2">
    <source>
        <dbReference type="Proteomes" id="UP000182894"/>
    </source>
</evidence>
<dbReference type="RefSeq" id="WP_074758269.1">
    <property type="nucleotide sequence ID" value="NZ_FNCO01000021.1"/>
</dbReference>
<sequence length="115" mass="13113">MNTTTQKKMPVAEFRRECDRLLRKVGDFHACCSADELAHWKIMSLRVIEEVEKMTCARATALDLETRAQAIVSVRKYLDAADQRIDEYNARSAKKAEAPPRIRSALRLIQGGKLH</sequence>
<dbReference type="AlphaFoldDB" id="A0A1G8QZJ8"/>
<dbReference type="OrthoDB" id="6939205at2"/>
<name>A0A1G8QZJ8_9PSED</name>
<gene>
    <name evidence="1" type="ORF">SAMN05216605_121112</name>
</gene>
<accession>A0A1G8QZJ8</accession>